<reference evidence="1" key="1">
    <citation type="submission" date="2021-02" db="EMBL/GenBank/DDBJ databases">
        <authorList>
            <person name="Nowell W R."/>
        </authorList>
    </citation>
    <scope>NUCLEOTIDE SEQUENCE</scope>
</reference>
<dbReference type="AlphaFoldDB" id="A0A813ZX77"/>
<gene>
    <name evidence="1" type="ORF">IZO911_LOCUS12482</name>
</gene>
<sequence>MNNFSYHLCKENQLIYDENLLEEKLIENKNRLQQILIYFYQQIANGLDLFDIWKADINQENKQILFQQYIQLVSELIRRLNRLMLCRSTCPIIESCLNVIADGLEFIFDTRTDVSSEIKLLFMDEKKHFSSFDKNNFHFHSTNSYSQLSLNDIRSVILADDTAIECLFKLYQFYELYSEPINQHIGENHVSVLLPIHHLLVQIRQLIESDNQTFI</sequence>
<comment type="caution">
    <text evidence="1">The sequence shown here is derived from an EMBL/GenBank/DDBJ whole genome shotgun (WGS) entry which is preliminary data.</text>
</comment>
<name>A0A813ZX77_9BILA</name>
<organism evidence="1 2">
    <name type="scientific">Adineta steineri</name>
    <dbReference type="NCBI Taxonomy" id="433720"/>
    <lineage>
        <taxon>Eukaryota</taxon>
        <taxon>Metazoa</taxon>
        <taxon>Spiralia</taxon>
        <taxon>Gnathifera</taxon>
        <taxon>Rotifera</taxon>
        <taxon>Eurotatoria</taxon>
        <taxon>Bdelloidea</taxon>
        <taxon>Adinetida</taxon>
        <taxon>Adinetidae</taxon>
        <taxon>Adineta</taxon>
    </lineage>
</organism>
<protein>
    <submittedName>
        <fullName evidence="1">Uncharacterized protein</fullName>
    </submittedName>
</protein>
<proteinExistence type="predicted"/>
<accession>A0A813ZX77</accession>
<dbReference type="Proteomes" id="UP000663860">
    <property type="component" value="Unassembled WGS sequence"/>
</dbReference>
<dbReference type="EMBL" id="CAJNOE010000097">
    <property type="protein sequence ID" value="CAF0905410.1"/>
    <property type="molecule type" value="Genomic_DNA"/>
</dbReference>
<evidence type="ECO:0000313" key="1">
    <source>
        <dbReference type="EMBL" id="CAF0905410.1"/>
    </source>
</evidence>
<evidence type="ECO:0000313" key="2">
    <source>
        <dbReference type="Proteomes" id="UP000663860"/>
    </source>
</evidence>